<dbReference type="CDD" id="cd01610">
    <property type="entry name" value="PAP2_like"/>
    <property type="match status" value="1"/>
</dbReference>
<dbReference type="Gene3D" id="1.20.144.10">
    <property type="entry name" value="Phosphatidic acid phosphatase type 2/haloperoxidase"/>
    <property type="match status" value="1"/>
</dbReference>
<sequence length="255" mass="29233">MLSIARRTAVAATLLIVMPAVVWISGWKWQPGLHGAELKLLYWVTESVTQPWGIITHTLLCGWFLWCLRFRLRAAVVLFMILAAAILLGQGIKSWIKEQAQEPRPYVVWLEKSQQVPVDQFYALKRKERAKLVHEQLAQQQDIPKFLRKHWQKETGFAFPSGHTMFAASWALLGVGLLWPRRRWLTMAVLLTWATAVMGSRLALGMHWPQDLIVATLISWLLVTLATWLTQRLCGPLTPPGEEARDIKKRAIKQE</sequence>
<feature type="transmembrane region" description="Helical" evidence="4">
    <location>
        <begin position="75"/>
        <end position="96"/>
    </location>
</feature>
<dbReference type="Proteomes" id="UP001312893">
    <property type="component" value="Unassembled WGS sequence"/>
</dbReference>
<keyword evidence="7" id="KW-1185">Reference proteome</keyword>
<feature type="transmembrane region" description="Helical" evidence="4">
    <location>
        <begin position="185"/>
        <end position="206"/>
    </location>
</feature>
<dbReference type="Pfam" id="PF01569">
    <property type="entry name" value="PAP2"/>
    <property type="match status" value="1"/>
</dbReference>
<name>A0ABU9FAS4_9ENTR</name>
<proteinExistence type="predicted"/>
<gene>
    <name evidence="6" type="primary">pgpB</name>
    <name evidence="6" type="ORF">QFI96_015125</name>
</gene>
<dbReference type="EC" id="3.6.1.27" evidence="1"/>
<keyword evidence="4" id="KW-1133">Transmembrane helix</keyword>
<dbReference type="EMBL" id="JARXNK020000104">
    <property type="protein sequence ID" value="MEL0553028.1"/>
    <property type="molecule type" value="Genomic_DNA"/>
</dbReference>
<feature type="transmembrane region" description="Helical" evidence="4">
    <location>
        <begin position="157"/>
        <end position="178"/>
    </location>
</feature>
<organism evidence="6 7">
    <name type="scientific">Raoultella lignicola</name>
    <dbReference type="NCBI Taxonomy" id="3040939"/>
    <lineage>
        <taxon>Bacteria</taxon>
        <taxon>Pseudomonadati</taxon>
        <taxon>Pseudomonadota</taxon>
        <taxon>Gammaproteobacteria</taxon>
        <taxon>Enterobacterales</taxon>
        <taxon>Enterobacteriaceae</taxon>
        <taxon>Klebsiella/Raoultella group</taxon>
        <taxon>Raoultella</taxon>
    </lineage>
</organism>
<dbReference type="PANTHER" id="PTHR14969:SF54">
    <property type="entry name" value="PHOSPHATIDYLGLYCEROPHOSPHATASE B"/>
    <property type="match status" value="1"/>
</dbReference>
<evidence type="ECO:0000313" key="6">
    <source>
        <dbReference type="EMBL" id="MEL0553028.1"/>
    </source>
</evidence>
<comment type="caution">
    <text evidence="6">The sequence shown here is derived from an EMBL/GenBank/DDBJ whole genome shotgun (WGS) entry which is preliminary data.</text>
</comment>
<evidence type="ECO:0000313" key="7">
    <source>
        <dbReference type="Proteomes" id="UP001312893"/>
    </source>
</evidence>
<dbReference type="InterPro" id="IPR036938">
    <property type="entry name" value="PAP2/HPO_sf"/>
</dbReference>
<feature type="transmembrane region" description="Helical" evidence="4">
    <location>
        <begin position="212"/>
        <end position="230"/>
    </location>
</feature>
<dbReference type="InterPro" id="IPR000326">
    <property type="entry name" value="PAP2/HPO"/>
</dbReference>
<accession>A0ABU9FAS4</accession>
<evidence type="ECO:0000256" key="2">
    <source>
        <dbReference type="ARBA" id="ARBA00032707"/>
    </source>
</evidence>
<keyword evidence="4" id="KW-0812">Transmembrane</keyword>
<evidence type="ECO:0000256" key="1">
    <source>
        <dbReference type="ARBA" id="ARBA00012374"/>
    </source>
</evidence>
<evidence type="ECO:0000256" key="4">
    <source>
        <dbReference type="SAM" id="Phobius"/>
    </source>
</evidence>
<evidence type="ECO:0000259" key="5">
    <source>
        <dbReference type="SMART" id="SM00014"/>
    </source>
</evidence>
<protein>
    <recommendedName>
        <fullName evidence="1">undecaprenyl-diphosphate phosphatase</fullName>
        <ecNumber evidence="1">3.6.1.27</ecNumber>
    </recommendedName>
    <alternativeName>
        <fullName evidence="2">Undecaprenyl pyrophosphate phosphatase</fullName>
    </alternativeName>
</protein>
<dbReference type="SUPFAM" id="SSF48317">
    <property type="entry name" value="Acid phosphatase/Vanadium-dependent haloperoxidase"/>
    <property type="match status" value="1"/>
</dbReference>
<dbReference type="SMART" id="SM00014">
    <property type="entry name" value="acidPPc"/>
    <property type="match status" value="1"/>
</dbReference>
<dbReference type="NCBIfam" id="NF007975">
    <property type="entry name" value="PRK10699.1"/>
    <property type="match status" value="1"/>
</dbReference>
<feature type="domain" description="Phosphatidic acid phosphatase type 2/haloperoxidase" evidence="5">
    <location>
        <begin position="77"/>
        <end position="227"/>
    </location>
</feature>
<dbReference type="RefSeq" id="WP_154143696.1">
    <property type="nucleotide sequence ID" value="NZ_JARXNK020000104.1"/>
</dbReference>
<reference evidence="6 7" key="1">
    <citation type="submission" date="2024-04" db="EMBL/GenBank/DDBJ databases">
        <title>Two novel Raoultella species associated with bleeding cankers of broadleaf hosts, Raoultella scottia sp. nov. and Raoultella lignicola sp. nov.</title>
        <authorList>
            <person name="Brady C.L."/>
        </authorList>
    </citation>
    <scope>NUCLEOTIDE SEQUENCE [LARGE SCALE GENOMIC DNA]</scope>
    <source>
        <strain evidence="6 7">TW_WC1a.1</strain>
    </source>
</reference>
<keyword evidence="6" id="KW-0378">Hydrolase</keyword>
<feature type="transmembrane region" description="Helical" evidence="4">
    <location>
        <begin position="49"/>
        <end position="68"/>
    </location>
</feature>
<feature type="transmembrane region" description="Helical" evidence="4">
    <location>
        <begin position="9"/>
        <end position="29"/>
    </location>
</feature>
<dbReference type="GO" id="GO:0008962">
    <property type="term" value="F:phosphatidylglycerophosphatase activity"/>
    <property type="evidence" value="ECO:0007669"/>
    <property type="project" value="UniProtKB-EC"/>
</dbReference>
<comment type="catalytic activity">
    <reaction evidence="3">
        <text>di-trans,octa-cis-undecaprenyl diphosphate + H2O = di-trans,octa-cis-undecaprenyl phosphate + phosphate + H(+)</text>
        <dbReference type="Rhea" id="RHEA:28094"/>
        <dbReference type="ChEBI" id="CHEBI:15377"/>
        <dbReference type="ChEBI" id="CHEBI:15378"/>
        <dbReference type="ChEBI" id="CHEBI:43474"/>
        <dbReference type="ChEBI" id="CHEBI:58405"/>
        <dbReference type="ChEBI" id="CHEBI:60392"/>
        <dbReference type="EC" id="3.6.1.27"/>
    </reaction>
</comment>
<keyword evidence="4" id="KW-0472">Membrane</keyword>
<dbReference type="PANTHER" id="PTHR14969">
    <property type="entry name" value="SPHINGOSINE-1-PHOSPHATE PHOSPHOHYDROLASE"/>
    <property type="match status" value="1"/>
</dbReference>
<evidence type="ECO:0000256" key="3">
    <source>
        <dbReference type="ARBA" id="ARBA00047594"/>
    </source>
</evidence>